<dbReference type="InterPro" id="IPR037919">
    <property type="entry name" value="OGT"/>
</dbReference>
<dbReference type="Pfam" id="PF13424">
    <property type="entry name" value="TPR_12"/>
    <property type="match status" value="1"/>
</dbReference>
<dbReference type="AlphaFoldDB" id="A0A382A9D5"/>
<dbReference type="SUPFAM" id="SSF48452">
    <property type="entry name" value="TPR-like"/>
    <property type="match status" value="1"/>
</dbReference>
<proteinExistence type="predicted"/>
<accession>A0A382A9D5</accession>
<evidence type="ECO:0000313" key="1">
    <source>
        <dbReference type="EMBL" id="SVA98156.1"/>
    </source>
</evidence>
<dbReference type="GO" id="GO:0097363">
    <property type="term" value="F:protein O-acetylglucosaminyltransferase activity"/>
    <property type="evidence" value="ECO:0007669"/>
    <property type="project" value="TreeGrafter"/>
</dbReference>
<dbReference type="EMBL" id="UINC01024472">
    <property type="protein sequence ID" value="SVA98156.1"/>
    <property type="molecule type" value="Genomic_DNA"/>
</dbReference>
<dbReference type="PROSITE" id="PS50293">
    <property type="entry name" value="TPR_REGION"/>
    <property type="match status" value="3"/>
</dbReference>
<dbReference type="PROSITE" id="PS50005">
    <property type="entry name" value="TPR"/>
    <property type="match status" value="3"/>
</dbReference>
<gene>
    <name evidence="1" type="ORF">METZ01_LOCUS151010</name>
</gene>
<dbReference type="Gene3D" id="2.40.10.120">
    <property type="match status" value="1"/>
</dbReference>
<dbReference type="InterPro" id="IPR011990">
    <property type="entry name" value="TPR-like_helical_dom_sf"/>
</dbReference>
<dbReference type="InterPro" id="IPR019734">
    <property type="entry name" value="TPR_rpt"/>
</dbReference>
<dbReference type="Pfam" id="PF00515">
    <property type="entry name" value="TPR_1"/>
    <property type="match status" value="1"/>
</dbReference>
<name>A0A382A9D5_9ZZZZ</name>
<dbReference type="PANTHER" id="PTHR44366:SF1">
    <property type="entry name" value="UDP-N-ACETYLGLUCOSAMINE--PEPTIDE N-ACETYLGLUCOSAMINYLTRANSFERASE 110 KDA SUBUNIT"/>
    <property type="match status" value="1"/>
</dbReference>
<dbReference type="PANTHER" id="PTHR44366">
    <property type="entry name" value="UDP-N-ACETYLGLUCOSAMINE--PEPTIDE N-ACETYLGLUCOSAMINYLTRANSFERASE 110 KDA SUBUNIT"/>
    <property type="match status" value="1"/>
</dbReference>
<dbReference type="Gene3D" id="1.25.40.10">
    <property type="entry name" value="Tetratricopeptide repeat domain"/>
    <property type="match status" value="2"/>
</dbReference>
<dbReference type="GO" id="GO:0006493">
    <property type="term" value="P:protein O-linked glycosylation"/>
    <property type="evidence" value="ECO:0007669"/>
    <property type="project" value="InterPro"/>
</dbReference>
<dbReference type="SMART" id="SM00028">
    <property type="entry name" value="TPR"/>
    <property type="match status" value="6"/>
</dbReference>
<organism evidence="1">
    <name type="scientific">marine metagenome</name>
    <dbReference type="NCBI Taxonomy" id="408172"/>
    <lineage>
        <taxon>unclassified sequences</taxon>
        <taxon>metagenomes</taxon>
        <taxon>ecological metagenomes</taxon>
    </lineage>
</organism>
<dbReference type="Pfam" id="PF13365">
    <property type="entry name" value="Trypsin_2"/>
    <property type="match status" value="1"/>
</dbReference>
<reference evidence="1" key="1">
    <citation type="submission" date="2018-05" db="EMBL/GenBank/DDBJ databases">
        <authorList>
            <person name="Lanie J.A."/>
            <person name="Ng W.-L."/>
            <person name="Kazmierczak K.M."/>
            <person name="Andrzejewski T.M."/>
            <person name="Davidsen T.M."/>
            <person name="Wayne K.J."/>
            <person name="Tettelin H."/>
            <person name="Glass J.I."/>
            <person name="Rusch D."/>
            <person name="Podicherti R."/>
            <person name="Tsui H.-C.T."/>
            <person name="Winkler M.E."/>
        </authorList>
    </citation>
    <scope>NUCLEOTIDE SEQUENCE</scope>
</reference>
<dbReference type="Pfam" id="PF13174">
    <property type="entry name" value="TPR_6"/>
    <property type="match status" value="1"/>
</dbReference>
<dbReference type="InterPro" id="IPR009003">
    <property type="entry name" value="Peptidase_S1_PA"/>
</dbReference>
<dbReference type="SUPFAM" id="SSF50494">
    <property type="entry name" value="Trypsin-like serine proteases"/>
    <property type="match status" value="1"/>
</dbReference>
<protein>
    <submittedName>
        <fullName evidence="1">Uncharacterized protein</fullName>
    </submittedName>
</protein>
<sequence>MRKRLFLPIFYLIIANVLILSGSASGYEVNKNAIALLIVKNKAGKTVGTGSGFVVRPEGILITNYHVLVDAHTVDVHFPDGSHSDVEGIFKVDRARDFAILKLKEGFYSTLEIGDSSSLKPYDYTSALGYLSAQVMQQKDMVEGQLVQTYGFVLGIHSQAHPKIPFVYTTTPFGPGFSGGPVVNSSNQVVGLATVEGRSINLALPINPVKDFLSQKTTFSFQKLLNEDQVSLEAMYYRGNYFLYGLGNPNKAIAEFEKILTRNPNFTLAHYDLAVAYRDLGMPEKAIAQYEKTLELSPDFPEALSNLGGYYFRLGKLDQSVDLFKKAVQVYPNFIQALSNLGAALNKQGQPGEAIAHLKKALSLDPEFAIANFNLGNSLFALNRLDEAHKRFELSQKQGVDFLSMHWKLYEIHKKNQRHRDAEKELKIILEIDPFNEQAKKRLSELPILH</sequence>